<dbReference type="Pfam" id="PF00078">
    <property type="entry name" value="RVT_1"/>
    <property type="match status" value="1"/>
</dbReference>
<feature type="domain" description="Reverse transcriptase" evidence="2">
    <location>
        <begin position="613"/>
        <end position="731"/>
    </location>
</feature>
<protein>
    <recommendedName>
        <fullName evidence="2">Reverse transcriptase domain-containing protein</fullName>
    </recommendedName>
</protein>
<dbReference type="PANTHER" id="PTHR33710:SF77">
    <property type="entry name" value="DNASE I-LIKE SUPERFAMILY PROTEIN"/>
    <property type="match status" value="1"/>
</dbReference>
<organism evidence="3 4">
    <name type="scientific">Hibiscus syriacus</name>
    <name type="common">Rose of Sharon</name>
    <dbReference type="NCBI Taxonomy" id="106335"/>
    <lineage>
        <taxon>Eukaryota</taxon>
        <taxon>Viridiplantae</taxon>
        <taxon>Streptophyta</taxon>
        <taxon>Embryophyta</taxon>
        <taxon>Tracheophyta</taxon>
        <taxon>Spermatophyta</taxon>
        <taxon>Magnoliopsida</taxon>
        <taxon>eudicotyledons</taxon>
        <taxon>Gunneridae</taxon>
        <taxon>Pentapetalae</taxon>
        <taxon>rosids</taxon>
        <taxon>malvids</taxon>
        <taxon>Malvales</taxon>
        <taxon>Malvaceae</taxon>
        <taxon>Malvoideae</taxon>
        <taxon>Hibiscus</taxon>
    </lineage>
</organism>
<reference evidence="3" key="1">
    <citation type="submission" date="2019-09" db="EMBL/GenBank/DDBJ databases">
        <title>Draft genome information of white flower Hibiscus syriacus.</title>
        <authorList>
            <person name="Kim Y.-M."/>
        </authorList>
    </citation>
    <scope>NUCLEOTIDE SEQUENCE [LARGE SCALE GENOMIC DNA]</scope>
    <source>
        <strain evidence="3">YM2019G1</strain>
    </source>
</reference>
<dbReference type="EMBL" id="VEPZ02000023">
    <property type="protein sequence ID" value="KAE8736004.1"/>
    <property type="molecule type" value="Genomic_DNA"/>
</dbReference>
<evidence type="ECO:0000313" key="3">
    <source>
        <dbReference type="EMBL" id="KAE8736004.1"/>
    </source>
</evidence>
<evidence type="ECO:0000259" key="2">
    <source>
        <dbReference type="Pfam" id="PF00078"/>
    </source>
</evidence>
<evidence type="ECO:0000313" key="4">
    <source>
        <dbReference type="Proteomes" id="UP000436088"/>
    </source>
</evidence>
<dbReference type="AlphaFoldDB" id="A0A6A3D620"/>
<sequence length="732" mass="83137">MERTKNVAAAGNQQGIIEGESNAIVSHYSEMHGDDSGDNEVQEGKGKASYTCSLQSRLSGLNKTLGDDLVLISKQMRWLCWMKIAMSMSRGHSRSFRFQNEFMNKLITTWGIQLSCECATIRQIDWFEDERDYVTVLTKGPWTIYRSYLTVQPWSRYYCKALFQRIAKVDYNTEARDHGEFARLAIMVDLNKPLRPCIGIDYFIQKIEYEGLTQICYGLERMSVENGKGDELYGPWMILQGRKRRSTPKGDSAGPDHTGGQVNGSRFGVLGWNEQGTSKDTLPERVEKEAVKNAVYLVSNPTKRLKSVETLPAITITGDVVPLHEGQAVKVANHKVDQDRGAHAAVAINEPGYDNNLATKRFGKTRSTGDRTVKDIARKDRRDSSFTARQPMPMECVIEDEGLGDNVNGTPGDASPAFGRIFRNLVRMNWVDVVALFEPRISGLGADKDLGFFGPPFIWSRGNVQQRLDRCLGCYDWISRFPVSRVMHLEQIGSDHRSLLFEIWEPRQKPLNRPFRFIAAWQDHPKFQDLLHESWSWEGSIEENVLAFKRAPRSGIWKLLVTSGKGRNGFWREFGVLTRNTKFYHAVTLSRRRTNEISVLKRGDGSLCTKSDELIENQTSFVPGRTITDNFVITQDVIHCMRRKTGKSGWMALKIDLEKVYDRLEWSIIAATLSDIGIPEKLPDLIMQCATAVSTQILWNGEQSKYFIPSREIQQGDPLSPYLFVLCIEKLA</sequence>
<dbReference type="Proteomes" id="UP000436088">
    <property type="component" value="Unassembled WGS sequence"/>
</dbReference>
<gene>
    <name evidence="3" type="ORF">F3Y22_tig00000218pilonHSYRG00138</name>
</gene>
<proteinExistence type="predicted"/>
<name>A0A6A3D620_HIBSY</name>
<feature type="region of interest" description="Disordered" evidence="1">
    <location>
        <begin position="244"/>
        <end position="268"/>
    </location>
</feature>
<evidence type="ECO:0000256" key="1">
    <source>
        <dbReference type="SAM" id="MobiDB-lite"/>
    </source>
</evidence>
<dbReference type="InterPro" id="IPR000477">
    <property type="entry name" value="RT_dom"/>
</dbReference>
<keyword evidence="4" id="KW-1185">Reference proteome</keyword>
<dbReference type="PANTHER" id="PTHR33710">
    <property type="entry name" value="BNAC02G09200D PROTEIN"/>
    <property type="match status" value="1"/>
</dbReference>
<accession>A0A6A3D620</accession>
<comment type="caution">
    <text evidence="3">The sequence shown here is derived from an EMBL/GenBank/DDBJ whole genome shotgun (WGS) entry which is preliminary data.</text>
</comment>